<dbReference type="GO" id="GO:0004081">
    <property type="term" value="F:bis(5'-nucleosyl)-tetraphosphatase (asymmetrical) activity"/>
    <property type="evidence" value="ECO:0007669"/>
    <property type="project" value="UniProtKB-EC"/>
</dbReference>
<dbReference type="InterPro" id="IPR029052">
    <property type="entry name" value="Metallo-depent_PP-like"/>
</dbReference>
<evidence type="ECO:0000313" key="2">
    <source>
        <dbReference type="Proteomes" id="UP000318081"/>
    </source>
</evidence>
<gene>
    <name evidence="1" type="primary">prpE</name>
    <name evidence="1" type="ORF">TBK1r_64280</name>
</gene>
<dbReference type="Gene3D" id="3.60.21.10">
    <property type="match status" value="1"/>
</dbReference>
<protein>
    <submittedName>
        <fullName evidence="1">Bis(5'-nucleosyl)-tetraphosphatase PrpE [asymmetrical]</fullName>
        <ecNumber evidence="1">3.6.1.17</ecNumber>
    </submittedName>
</protein>
<proteinExistence type="predicted"/>
<dbReference type="SUPFAM" id="SSF56300">
    <property type="entry name" value="Metallo-dependent phosphatases"/>
    <property type="match status" value="1"/>
</dbReference>
<evidence type="ECO:0000313" key="1">
    <source>
        <dbReference type="EMBL" id="QDV87398.1"/>
    </source>
</evidence>
<sequence>MKNSTPAYDIIGDVYGHADELKSLLKVLGYRRYGAANRHKDRRLVLVGDFFNRGAAIAEVIEIVRATVDVGDCFAVMGMRTFDLDSGR</sequence>
<dbReference type="EC" id="3.6.1.17" evidence="1"/>
<accession>A0ABX5XZD3</accession>
<keyword evidence="1" id="KW-0378">Hydrolase</keyword>
<dbReference type="RefSeq" id="WP_145219054.1">
    <property type="nucleotide sequence ID" value="NZ_CP036432.1"/>
</dbReference>
<organism evidence="1 2">
    <name type="scientific">Stieleria magnilauensis</name>
    <dbReference type="NCBI Taxonomy" id="2527963"/>
    <lineage>
        <taxon>Bacteria</taxon>
        <taxon>Pseudomonadati</taxon>
        <taxon>Planctomycetota</taxon>
        <taxon>Planctomycetia</taxon>
        <taxon>Pirellulales</taxon>
        <taxon>Pirellulaceae</taxon>
        <taxon>Stieleria</taxon>
    </lineage>
</organism>
<dbReference type="EMBL" id="CP036432">
    <property type="protein sequence ID" value="QDV87398.1"/>
    <property type="molecule type" value="Genomic_DNA"/>
</dbReference>
<reference evidence="1 2" key="1">
    <citation type="submission" date="2019-02" db="EMBL/GenBank/DDBJ databases">
        <title>Deep-cultivation of Planctomycetes and their phenomic and genomic characterization uncovers novel biology.</title>
        <authorList>
            <person name="Wiegand S."/>
            <person name="Jogler M."/>
            <person name="Boedeker C."/>
            <person name="Pinto D."/>
            <person name="Vollmers J."/>
            <person name="Rivas-Marin E."/>
            <person name="Kohn T."/>
            <person name="Peeters S.H."/>
            <person name="Heuer A."/>
            <person name="Rast P."/>
            <person name="Oberbeckmann S."/>
            <person name="Bunk B."/>
            <person name="Jeske O."/>
            <person name="Meyerdierks A."/>
            <person name="Storesund J.E."/>
            <person name="Kallscheuer N."/>
            <person name="Luecker S."/>
            <person name="Lage O.M."/>
            <person name="Pohl T."/>
            <person name="Merkel B.J."/>
            <person name="Hornburger P."/>
            <person name="Mueller R.-W."/>
            <person name="Bruemmer F."/>
            <person name="Labrenz M."/>
            <person name="Spormann A.M."/>
            <person name="Op den Camp H."/>
            <person name="Overmann J."/>
            <person name="Amann R."/>
            <person name="Jetten M.S.M."/>
            <person name="Mascher T."/>
            <person name="Medema M.H."/>
            <person name="Devos D.P."/>
            <person name="Kaster A.-K."/>
            <person name="Ovreas L."/>
            <person name="Rohde M."/>
            <person name="Galperin M.Y."/>
            <person name="Jogler C."/>
        </authorList>
    </citation>
    <scope>NUCLEOTIDE SEQUENCE [LARGE SCALE GENOMIC DNA]</scope>
    <source>
        <strain evidence="1 2">TBK1r</strain>
    </source>
</reference>
<name>A0ABX5XZD3_9BACT</name>
<dbReference type="Proteomes" id="UP000318081">
    <property type="component" value="Chromosome"/>
</dbReference>
<keyword evidence="2" id="KW-1185">Reference proteome</keyword>